<dbReference type="EMBL" id="JAXCLA010000003">
    <property type="protein sequence ID" value="MDY0744553.1"/>
    <property type="molecule type" value="Genomic_DNA"/>
</dbReference>
<proteinExistence type="predicted"/>
<feature type="compositionally biased region" description="Basic and acidic residues" evidence="2">
    <location>
        <begin position="557"/>
        <end position="575"/>
    </location>
</feature>
<organism evidence="4 5">
    <name type="scientific">Roseateles agri</name>
    <dbReference type="NCBI Taxonomy" id="3098619"/>
    <lineage>
        <taxon>Bacteria</taxon>
        <taxon>Pseudomonadati</taxon>
        <taxon>Pseudomonadota</taxon>
        <taxon>Betaproteobacteria</taxon>
        <taxon>Burkholderiales</taxon>
        <taxon>Sphaerotilaceae</taxon>
        <taxon>Roseateles</taxon>
    </lineage>
</organism>
<dbReference type="Proteomes" id="UP001285263">
    <property type="component" value="Unassembled WGS sequence"/>
</dbReference>
<dbReference type="RefSeq" id="WP_320422471.1">
    <property type="nucleotide sequence ID" value="NZ_JAXCLA010000003.1"/>
</dbReference>
<evidence type="ECO:0000313" key="5">
    <source>
        <dbReference type="Proteomes" id="UP001285263"/>
    </source>
</evidence>
<dbReference type="SUPFAM" id="SSF82185">
    <property type="entry name" value="Histone H3 K4-specific methyltransferase SET7/9 N-terminal domain"/>
    <property type="match status" value="3"/>
</dbReference>
<reference evidence="4 5" key="1">
    <citation type="submission" date="2023-11" db="EMBL/GenBank/DDBJ databases">
        <title>Paucibacter sp. nov., isolated from fresh soil in Korea.</title>
        <authorList>
            <person name="Le N.T.T."/>
        </authorList>
    </citation>
    <scope>NUCLEOTIDE SEQUENCE [LARGE SCALE GENOMIC DNA]</scope>
    <source>
        <strain evidence="4 5">R3-3</strain>
    </source>
</reference>
<keyword evidence="1" id="KW-0677">Repeat</keyword>
<evidence type="ECO:0000256" key="3">
    <source>
        <dbReference type="SAM" id="SignalP"/>
    </source>
</evidence>
<accession>A0ABU5DE47</accession>
<evidence type="ECO:0000313" key="4">
    <source>
        <dbReference type="EMBL" id="MDY0744553.1"/>
    </source>
</evidence>
<evidence type="ECO:0008006" key="6">
    <source>
        <dbReference type="Google" id="ProtNLM"/>
    </source>
</evidence>
<protein>
    <recommendedName>
        <fullName evidence="6">MORN repeat-containing protein</fullName>
    </recommendedName>
</protein>
<dbReference type="PANTHER" id="PTHR23084:SF263">
    <property type="entry name" value="MORN REPEAT-CONTAINING PROTEIN 1"/>
    <property type="match status" value="1"/>
</dbReference>
<feature type="signal peptide" evidence="3">
    <location>
        <begin position="1"/>
        <end position="21"/>
    </location>
</feature>
<dbReference type="InterPro" id="IPR003409">
    <property type="entry name" value="MORN"/>
</dbReference>
<comment type="caution">
    <text evidence="4">The sequence shown here is derived from an EMBL/GenBank/DDBJ whole genome shotgun (WGS) entry which is preliminary data.</text>
</comment>
<feature type="chain" id="PRO_5047376710" description="MORN repeat-containing protein" evidence="3">
    <location>
        <begin position="22"/>
        <end position="583"/>
    </location>
</feature>
<name>A0ABU5DE47_9BURK</name>
<dbReference type="PANTHER" id="PTHR23084">
    <property type="entry name" value="PHOSPHATIDYLINOSITOL-4-PHOSPHATE 5-KINASE RELATED"/>
    <property type="match status" value="1"/>
</dbReference>
<evidence type="ECO:0000256" key="2">
    <source>
        <dbReference type="SAM" id="MobiDB-lite"/>
    </source>
</evidence>
<evidence type="ECO:0000256" key="1">
    <source>
        <dbReference type="ARBA" id="ARBA00022737"/>
    </source>
</evidence>
<dbReference type="Pfam" id="PF02493">
    <property type="entry name" value="MORN"/>
    <property type="match status" value="8"/>
</dbReference>
<sequence>MARLACTLALLCLLAMQAVTAQEPPAATASAASAAAPASEAASEPAPPPPPSCSQLSARAAAADLRATTAQSQGRDLAELAQLVDEAVKQWTLASVGCEGHARERAQRNLADNEKTRAALAERLASGSQCEVSHRDAASVQDMAVKAFGERRWPDAAMLYRKAETLWDLAAENCSGLQQQVAVKRREQSEIDGHNAEYCAPLFDKARDYTQKFRSATAGGLALPERQQQSQIAETLWRDAVRQCRGTALELAGNNAAALARERGTPWVATQLPGAVAAAPAAAAASNPVPVAAAKPATKPVAAPVPVPAPAPSPAVVAKPAAVATVAVAAEAKEVDLRAGDTRYKGLFTREEGQVLSGSGRVEWANGDVYEGPLVRNERHGQGTLTWANGQRYSGEWVHDKATGQGKLHFANGNDYEGSVVDGVPQGEGQLRYASGDIYKGPLTQGLANGRGVYTWANGQRYEGEWVNDKPNGQGRLRFVNGNLYEGTVVDGIPKGRGRMVFASGDVYEGTFANGLADGEGNYQWKSGDRYKGGWAAGRKQGRGLFVWASGDQWEGEFKNDERTEDGVLTRKDDIPPPAAEAK</sequence>
<keyword evidence="3" id="KW-0732">Signal</keyword>
<dbReference type="Gene3D" id="2.20.110.10">
    <property type="entry name" value="Histone H3 K4-specific methyltransferase SET7/9 N-terminal domain"/>
    <property type="match status" value="4"/>
</dbReference>
<keyword evidence="5" id="KW-1185">Reference proteome</keyword>
<dbReference type="SMART" id="SM00698">
    <property type="entry name" value="MORN"/>
    <property type="match status" value="9"/>
</dbReference>
<gene>
    <name evidence="4" type="ORF">SNE35_08550</name>
</gene>
<feature type="region of interest" description="Disordered" evidence="2">
    <location>
        <begin position="557"/>
        <end position="583"/>
    </location>
</feature>